<dbReference type="EMBL" id="JACNYO010000025">
    <property type="protein sequence ID" value="MBC3214551.1"/>
    <property type="molecule type" value="Genomic_DNA"/>
</dbReference>
<evidence type="ECO:0000313" key="1">
    <source>
        <dbReference type="EMBL" id="MBC3214551.1"/>
    </source>
</evidence>
<gene>
    <name evidence="1" type="ORF">H8J20_20625</name>
</gene>
<evidence type="ECO:0000313" key="2">
    <source>
        <dbReference type="Proteomes" id="UP000659084"/>
    </source>
</evidence>
<organism evidence="1 2">
    <name type="scientific">Serratia fonticola</name>
    <dbReference type="NCBI Taxonomy" id="47917"/>
    <lineage>
        <taxon>Bacteria</taxon>
        <taxon>Pseudomonadati</taxon>
        <taxon>Pseudomonadota</taxon>
        <taxon>Gammaproteobacteria</taxon>
        <taxon>Enterobacterales</taxon>
        <taxon>Yersiniaceae</taxon>
        <taxon>Serratia</taxon>
    </lineage>
</organism>
<accession>A0AAW3WUQ1</accession>
<protein>
    <submittedName>
        <fullName evidence="1">Uncharacterized protein</fullName>
    </submittedName>
</protein>
<proteinExistence type="predicted"/>
<sequence>MPSRPVKKLIFLFICITKMKDAAACTIKTFLIPIMVQGLSVIPMTPASHNCRPTTDFRPSTLTIHQQKSLSVGGFDLSLLTTVKDKRPIFGQNDRIDTLKVKG</sequence>
<dbReference type="RefSeq" id="WP_179251627.1">
    <property type="nucleotide sequence ID" value="NZ_JACBIV010000001.1"/>
</dbReference>
<reference evidence="1" key="1">
    <citation type="submission" date="2020-08" db="EMBL/GenBank/DDBJ databases">
        <title>Food and environmental bacterial isolates.</title>
        <authorList>
            <person name="Richter L."/>
            <person name="Du Plessis E.M."/>
            <person name="Duvenage S."/>
            <person name="Allam M."/>
            <person name="Korsten L."/>
        </authorList>
    </citation>
    <scope>NUCLEOTIDE SEQUENCE</scope>
    <source>
        <strain evidence="1">UPMP2127</strain>
    </source>
</reference>
<name>A0AAW3WUQ1_SERFO</name>
<dbReference type="AlphaFoldDB" id="A0AAW3WUQ1"/>
<dbReference type="Proteomes" id="UP000659084">
    <property type="component" value="Unassembled WGS sequence"/>
</dbReference>
<comment type="caution">
    <text evidence="1">The sequence shown here is derived from an EMBL/GenBank/DDBJ whole genome shotgun (WGS) entry which is preliminary data.</text>
</comment>